<proteinExistence type="predicted"/>
<feature type="transmembrane region" description="Helical" evidence="1">
    <location>
        <begin position="51"/>
        <end position="69"/>
    </location>
</feature>
<keyword evidence="1" id="KW-0812">Transmembrane</keyword>
<keyword evidence="1" id="KW-1133">Transmembrane helix</keyword>
<keyword evidence="1" id="KW-0472">Membrane</keyword>
<evidence type="ECO:0000313" key="2">
    <source>
        <dbReference type="EMBL" id="XCD03415.1"/>
    </source>
</evidence>
<evidence type="ECO:0000256" key="1">
    <source>
        <dbReference type="SAM" id="Phobius"/>
    </source>
</evidence>
<name>A0AAU8AUL9_9VIRU</name>
<reference evidence="2" key="1">
    <citation type="submission" date="2024-03" db="EMBL/GenBank/DDBJ databases">
        <title>Diverse circular DNA viruses in blood, oral, and fecal samples of captive lemurs.</title>
        <authorList>
            <person name="Paietta E.N."/>
            <person name="Kraberger S."/>
            <person name="Lund M.C."/>
            <person name="Custer J.M."/>
            <person name="Vargas K.M."/>
            <person name="Ehmke E.E."/>
            <person name="Yoder A.D."/>
            <person name="Varsani A."/>
        </authorList>
    </citation>
    <scope>NUCLEOTIDE SEQUENCE</scope>
    <source>
        <strain evidence="2">Duke_18_62</strain>
        <strain evidence="3">Duke_23FS_46</strain>
    </source>
</reference>
<accession>A0AAU8AUL9</accession>
<dbReference type="EMBL" id="PP511354">
    <property type="protein sequence ID" value="XCD03415.1"/>
    <property type="molecule type" value="Genomic_DNA"/>
</dbReference>
<organism evidence="2">
    <name type="scientific">Dulem virus 73</name>
    <dbReference type="NCBI Taxonomy" id="3145784"/>
    <lineage>
        <taxon>Viruses</taxon>
        <taxon>Monodnaviria</taxon>
        <taxon>Loebvirae</taxon>
        <taxon>Hofneiviricota</taxon>
        <taxon>Faserviricetes</taxon>
        <taxon>Tubulavirales</taxon>
        <taxon>Inoviridae</taxon>
        <taxon>Inovirus</taxon>
    </lineage>
</organism>
<sequence>MYYDYRDEFNQLIDLLTDVRADFRTFMNTFDSFVTLLTGWWETLIGFLPQALWFLVLLVGTGLVLKLFFPRWRDV</sequence>
<evidence type="ECO:0000313" key="3">
    <source>
        <dbReference type="EMBL" id="XCD04514.1"/>
    </source>
</evidence>
<dbReference type="EMBL" id="PP511469">
    <property type="protein sequence ID" value="XCD04514.1"/>
    <property type="molecule type" value="Genomic_DNA"/>
</dbReference>
<protein>
    <submittedName>
        <fullName evidence="2">Uncharacterized protein</fullName>
    </submittedName>
</protein>